<feature type="transmembrane region" description="Helical" evidence="5">
    <location>
        <begin position="1806"/>
        <end position="1827"/>
    </location>
</feature>
<dbReference type="InterPro" id="IPR028994">
    <property type="entry name" value="Integrin_alpha_N"/>
</dbReference>
<feature type="transmembrane region" description="Helical" evidence="5">
    <location>
        <begin position="1847"/>
        <end position="1869"/>
    </location>
</feature>
<comment type="subcellular location">
    <subcellularLocation>
        <location evidence="1">Secreted</location>
    </subcellularLocation>
</comment>
<dbReference type="NCBIfam" id="TIGR01643">
    <property type="entry name" value="YD_repeat_2x"/>
    <property type="match status" value="1"/>
</dbReference>
<name>A0A511T4V9_MYXFU</name>
<evidence type="ECO:0000313" key="8">
    <source>
        <dbReference type="Proteomes" id="UP000183760"/>
    </source>
</evidence>
<dbReference type="STRING" id="1334629.MFUL124B02_30290"/>
<dbReference type="RefSeq" id="WP_074956061.1">
    <property type="nucleotide sequence ID" value="NZ_BJXR01000028.1"/>
</dbReference>
<reference evidence="6 9" key="2">
    <citation type="submission" date="2019-07" db="EMBL/GenBank/DDBJ databases">
        <title>Whole genome shotgun sequence of Myxococcus fulvus NBRC 100333.</title>
        <authorList>
            <person name="Hosoyama A."/>
            <person name="Uohara A."/>
            <person name="Ohji S."/>
            <person name="Ichikawa N."/>
        </authorList>
    </citation>
    <scope>NUCLEOTIDE SEQUENCE [LARGE SCALE GENOMIC DNA]</scope>
    <source>
        <strain evidence="6 9">NBRC 100333</strain>
    </source>
</reference>
<protein>
    <submittedName>
        <fullName evidence="7">RHS repeat-associated core domain-containing protein</fullName>
    </submittedName>
</protein>
<evidence type="ECO:0000256" key="2">
    <source>
        <dbReference type="ARBA" id="ARBA00022525"/>
    </source>
</evidence>
<dbReference type="InterPro" id="IPR003284">
    <property type="entry name" value="Sal_SpvB"/>
</dbReference>
<evidence type="ECO:0000313" key="7">
    <source>
        <dbReference type="EMBL" id="SEU20949.1"/>
    </source>
</evidence>
<dbReference type="Gene3D" id="2.130.10.130">
    <property type="entry name" value="Integrin alpha, N-terminal"/>
    <property type="match status" value="1"/>
</dbReference>
<feature type="transmembrane region" description="Helical" evidence="5">
    <location>
        <begin position="1980"/>
        <end position="2002"/>
    </location>
</feature>
<feature type="transmembrane region" description="Helical" evidence="5">
    <location>
        <begin position="1915"/>
        <end position="1936"/>
    </location>
</feature>
<keyword evidence="5" id="KW-1133">Transmembrane helix</keyword>
<dbReference type="SUPFAM" id="SSF69318">
    <property type="entry name" value="Integrin alpha N-terminal domain"/>
    <property type="match status" value="2"/>
</dbReference>
<evidence type="ECO:0000256" key="5">
    <source>
        <dbReference type="SAM" id="Phobius"/>
    </source>
</evidence>
<dbReference type="EMBL" id="BJXR01000028">
    <property type="protein sequence ID" value="GEN08368.1"/>
    <property type="molecule type" value="Genomic_DNA"/>
</dbReference>
<dbReference type="InterPro" id="IPR006530">
    <property type="entry name" value="YD"/>
</dbReference>
<gene>
    <name evidence="6" type="ORF">MFU01_34050</name>
    <name evidence="7" type="ORF">SAMN05443572_106207</name>
</gene>
<keyword evidence="2" id="KW-0964">Secreted</keyword>
<proteinExistence type="predicted"/>
<evidence type="ECO:0000256" key="4">
    <source>
        <dbReference type="ARBA" id="ARBA00023026"/>
    </source>
</evidence>
<organism evidence="6 9">
    <name type="scientific">Myxococcus fulvus</name>
    <dbReference type="NCBI Taxonomy" id="33"/>
    <lineage>
        <taxon>Bacteria</taxon>
        <taxon>Pseudomonadati</taxon>
        <taxon>Myxococcota</taxon>
        <taxon>Myxococcia</taxon>
        <taxon>Myxococcales</taxon>
        <taxon>Cystobacterineae</taxon>
        <taxon>Myxococcaceae</taxon>
        <taxon>Myxococcus</taxon>
    </lineage>
</organism>
<dbReference type="NCBIfam" id="TIGR03696">
    <property type="entry name" value="Rhs_assc_core"/>
    <property type="match status" value="1"/>
</dbReference>
<dbReference type="PANTHER" id="PTHR32305">
    <property type="match status" value="1"/>
</dbReference>
<dbReference type="GO" id="GO:0005576">
    <property type="term" value="C:extracellular region"/>
    <property type="evidence" value="ECO:0007669"/>
    <property type="project" value="UniProtKB-SubCell"/>
</dbReference>
<evidence type="ECO:0000256" key="3">
    <source>
        <dbReference type="ARBA" id="ARBA00022729"/>
    </source>
</evidence>
<dbReference type="Pfam" id="PF13517">
    <property type="entry name" value="FG-GAP_3"/>
    <property type="match status" value="1"/>
</dbReference>
<keyword evidence="5" id="KW-0472">Membrane</keyword>
<accession>A0A511T4V9</accession>
<dbReference type="Pfam" id="PF03534">
    <property type="entry name" value="SpvB"/>
    <property type="match status" value="1"/>
</dbReference>
<dbReference type="Proteomes" id="UP000183760">
    <property type="component" value="Unassembled WGS sequence"/>
</dbReference>
<dbReference type="InterPro" id="IPR013517">
    <property type="entry name" value="FG-GAP"/>
</dbReference>
<dbReference type="InterPro" id="IPR050708">
    <property type="entry name" value="T6SS_VgrG/RHS"/>
</dbReference>
<evidence type="ECO:0000256" key="1">
    <source>
        <dbReference type="ARBA" id="ARBA00004613"/>
    </source>
</evidence>
<keyword evidence="5" id="KW-0812">Transmembrane</keyword>
<evidence type="ECO:0000313" key="9">
    <source>
        <dbReference type="Proteomes" id="UP000321514"/>
    </source>
</evidence>
<dbReference type="PANTHER" id="PTHR32305:SF15">
    <property type="entry name" value="PROTEIN RHSA-RELATED"/>
    <property type="match status" value="1"/>
</dbReference>
<sequence>MADSTGKLTDQFSIDKDGGASYAFELKVPPGTNGLAPTLGIAYNSGGGDGLLGVGWGLSGLSSITRAGRTVAQDGQHGSVNYDLDDRFILDGQRLMAVSGAYGQPQAVYHTEIQTWRKVVPHYPSGWDVQRGPQSFTVHTRDGQTWEYGATADSRVPASSTVPAIRLWSLNRVTDRHGNFMTVTYEQDAQHNAHYPKLIEYTDNLKKPIARKRQVRFTFVDRQDIATTYVGGHPVRITRLLSQVQTYVGDTLARTYRFDYQPSRATRRQLLQSVTTEARDTSLPRTTFLWQGQAEADPTLFQASRALGKNMPGGLRIPMDVSGQGLTDVLHAYHVSLQLRLDLYLSTRTGLEGPFPVDLSGAQLGWGGTFCPLDVDADGHMDLVYAANNGGRLGLTLFKATERNGRWSLVREGPVHGAGPGDLLWGGRLLALDVDGDGRTDLVYATNNGSLLKLDVLYSNGSSFAPSAHGATSTTLPFGGHLSALDLDGNGQTDLVHASNDGGFLKLTGLMARPERRGFQQQDTPLLPASSRVPWGGSLVPIHLNGDGQVDLLNPYTDGTTLHLRALFNTGKGFVVQDLGSTGLRYGAAIPQLMPADVTGKGRDDLVIVGEHQRDGEPTPRRLAVLLNEGGALRLHAKVSQVPPFVTVGESTSAVGLTGVGKADLLHVDGSGAAWLLAATPEYPDLVSRITNGLGGRFELTYKPLTDPSVYTREAPAPDVVDTQSLFNNQLPGATYALAANPGAQTPEVGMSFASRSVQSPRYVVAAYTQVYSETRRHAHAFTFAGARLNLQGRGWMGFAAWSKKDPDTGTAGAITETRYHQDFPRTYAVASQTVRRASDRALMVRSEYDYATPGSSGVHQLQTTQVRKKLYTFAKSDMPDCVQTKAFQYDAYGNATSITQSITGAPGATLYTRQTFQNDTAQHRLGFPTERKLSTDAQGNQPLRWERTTYDAGTWDTKTHSRWTGGDAWQVYSYQYDDWGNQTRLEDPAQGAVSHTFESTFHTFPSKRVLPTPASGRALEFEFQYDAAQGVLTSQTQPNGAREVHVHDGLGRPVETQRMGPGGALVATMRFQRGQDGTGAYRKTLTRQDWNKDVWLVRTEYVDGFGRVTRTASQGMENGALIGRAILEDTVLDAHDQPLEQSLPYFSGDTPKRAQALSYDEYERVVRRETSSAGAAPNVTTYQYPRADRVVLTEGVGTAAPRTRTMTHGFHGDSRSLMELQDGRGNTTRYTYDAIGRRLSATDPKVETTFTYDGVDRHTAITTRSGSTTFTRETYAYRDAQREWTHTDGTGQTTVFRHDALRRVLSKQAGTSRTDYTYDEPTSAYSLGLLTGVQLPDGSAYVYGHDADGNTTSVKLTLDGTAYTLGQDFTPARLVSRIVYPDTAKTEVGYHRDALQRLVRITEGAKEHLVHSDFTALGAPAVARYGNGARTAWTYTPDGHLLTQDVFTGDEKPASASTLEWDAFWQVSAVRDRLETPQGQSFTYDMLGQLVKAQGGGYGTQDFAYDGACSLTSKAGLTLERLGHQIARGYSPASPDALHTRYDGNGSLVELTYQGNTTRFGYDPERRLQEVGQVRFTYDQDGRRLKKAEPDLTTYYVAPCFEVVRFASGARQHTRYILDGDALVASVTVAESGTPPTGHAGVPSPGTRYFHLDNTQSTTLSTDEQGQVASRLDYEPFGQPRVRSGQDDVRRKFTGLELDSTGLYYASSRYYSPLLGNFITADAQMGAPDDRMGAFNRYAYALNDPLTLIDPTGRGFFGAIKNFFTNTLPQWFSKHWEEIVSYAVDIALIAGGIALSFVPGLQGVAAVAIGVAVGGLVGAGLGGLAYNISTNAMGKEFSWADWGAQVGIGAAAGAIAGGFSAVGEIAATSLNLASKSLLNIGLRAGVDVIGGVVSGLSSQLIGNAVAGAPLGADLTFAAIFGGVAGGVGSVVASGGKATLSRVARSLDDLDGLADGLRRASYNVANGPTMQLEVEGLRKLVALSLGGTFGTSLGYTLSYLHAEQYFLPGMK</sequence>
<keyword evidence="3" id="KW-0732">Signal</keyword>
<keyword evidence="4" id="KW-0843">Virulence</keyword>
<dbReference type="GO" id="GO:0005737">
    <property type="term" value="C:cytoplasm"/>
    <property type="evidence" value="ECO:0007669"/>
    <property type="project" value="InterPro"/>
</dbReference>
<reference evidence="7 8" key="1">
    <citation type="submission" date="2016-10" db="EMBL/GenBank/DDBJ databases">
        <authorList>
            <person name="Varghese N."/>
            <person name="Submissions S."/>
        </authorList>
    </citation>
    <scope>NUCLEOTIDE SEQUENCE [LARGE SCALE GENOMIC DNA]</scope>
    <source>
        <strain evidence="7 8">DSM 16525</strain>
    </source>
</reference>
<evidence type="ECO:0000313" key="6">
    <source>
        <dbReference type="EMBL" id="GEN08368.1"/>
    </source>
</evidence>
<dbReference type="Gene3D" id="2.180.10.10">
    <property type="entry name" value="RHS repeat-associated core"/>
    <property type="match status" value="1"/>
</dbReference>
<feature type="transmembrane region" description="Helical" evidence="5">
    <location>
        <begin position="1881"/>
        <end position="1903"/>
    </location>
</feature>
<keyword evidence="8" id="KW-1185">Reference proteome</keyword>
<comment type="caution">
    <text evidence="6">The sequence shown here is derived from an EMBL/GenBank/DDBJ whole genome shotgun (WGS) entry which is preliminary data.</text>
</comment>
<dbReference type="EMBL" id="FOIB01000006">
    <property type="protein sequence ID" value="SEU20949.1"/>
    <property type="molecule type" value="Genomic_DNA"/>
</dbReference>
<dbReference type="Proteomes" id="UP000321514">
    <property type="component" value="Unassembled WGS sequence"/>
</dbReference>
<dbReference type="InterPro" id="IPR022385">
    <property type="entry name" value="Rhs_assc_core"/>
</dbReference>
<feature type="transmembrane region" description="Helical" evidence="5">
    <location>
        <begin position="1780"/>
        <end position="1799"/>
    </location>
</feature>